<protein>
    <submittedName>
        <fullName evidence="2">DUF3784 domain-containing protein</fullName>
    </submittedName>
</protein>
<dbReference type="Pfam" id="PF12650">
    <property type="entry name" value="DUF3784"/>
    <property type="match status" value="1"/>
</dbReference>
<dbReference type="EMBL" id="JAPRAT010000008">
    <property type="protein sequence ID" value="MCZ0702742.1"/>
    <property type="molecule type" value="Genomic_DNA"/>
</dbReference>
<dbReference type="InterPro" id="IPR017259">
    <property type="entry name" value="UCP037672"/>
</dbReference>
<dbReference type="AlphaFoldDB" id="A0A9J6RBK5"/>
<name>A0A9J6RBK5_9BACI</name>
<organism evidence="2 3">
    <name type="scientific">Natronobacillus azotifigens</name>
    <dbReference type="NCBI Taxonomy" id="472978"/>
    <lineage>
        <taxon>Bacteria</taxon>
        <taxon>Bacillati</taxon>
        <taxon>Bacillota</taxon>
        <taxon>Bacilli</taxon>
        <taxon>Bacillales</taxon>
        <taxon>Bacillaceae</taxon>
        <taxon>Natronobacillus</taxon>
    </lineage>
</organism>
<keyword evidence="1" id="KW-1133">Transmembrane helix</keyword>
<keyword evidence="1" id="KW-0812">Transmembrane</keyword>
<evidence type="ECO:0000256" key="1">
    <source>
        <dbReference type="SAM" id="Phobius"/>
    </source>
</evidence>
<feature type="transmembrane region" description="Helical" evidence="1">
    <location>
        <begin position="48"/>
        <end position="70"/>
    </location>
</feature>
<keyword evidence="1" id="KW-0472">Membrane</keyword>
<accession>A0A9J6RBK5</accession>
<proteinExistence type="predicted"/>
<sequence>MMHFLVVLLFMFLGYLIKYRQYSWLIAGYNTSTKKQKEKYNQDALCRGVGNLAFILAGIASVGSIGEFFSLNRVMLFSWILFSIVIIVELFNMNIGNRFRK</sequence>
<evidence type="ECO:0000313" key="3">
    <source>
        <dbReference type="Proteomes" id="UP001084197"/>
    </source>
</evidence>
<evidence type="ECO:0000313" key="2">
    <source>
        <dbReference type="EMBL" id="MCZ0702742.1"/>
    </source>
</evidence>
<comment type="caution">
    <text evidence="2">The sequence shown here is derived from an EMBL/GenBank/DDBJ whole genome shotgun (WGS) entry which is preliminary data.</text>
</comment>
<keyword evidence="3" id="KW-1185">Reference proteome</keyword>
<reference evidence="2" key="1">
    <citation type="submission" date="2022-11" db="EMBL/GenBank/DDBJ databases">
        <title>WGS of Natronobacillus azotifigens 24KS-1, an anaerobic diazotrophic haloalkaliphile from soda-rich habitats.</title>
        <authorList>
            <person name="Sorokin D.Y."/>
            <person name="Merkel A.Y."/>
        </authorList>
    </citation>
    <scope>NUCLEOTIDE SEQUENCE</scope>
    <source>
        <strain evidence="2">24KS-1</strain>
    </source>
</reference>
<feature type="transmembrane region" description="Helical" evidence="1">
    <location>
        <begin position="76"/>
        <end position="95"/>
    </location>
</feature>
<dbReference type="Proteomes" id="UP001084197">
    <property type="component" value="Unassembled WGS sequence"/>
</dbReference>
<dbReference type="RefSeq" id="WP_268779511.1">
    <property type="nucleotide sequence ID" value="NZ_JAPRAT010000008.1"/>
</dbReference>
<feature type="transmembrane region" description="Helical" evidence="1">
    <location>
        <begin position="6"/>
        <end position="27"/>
    </location>
</feature>
<gene>
    <name evidence="2" type="ORF">OWO01_05925</name>
</gene>